<proteinExistence type="predicted"/>
<name>A0A174WZ43_PARDI</name>
<evidence type="ECO:0000313" key="17">
    <source>
        <dbReference type="Proteomes" id="UP000284660"/>
    </source>
</evidence>
<evidence type="ECO:0000313" key="19">
    <source>
        <dbReference type="Proteomes" id="UP000432516"/>
    </source>
</evidence>
<protein>
    <recommendedName>
        <fullName evidence="26">YtxH domain-containing protein</fullName>
    </recommendedName>
</protein>
<reference evidence="19 20" key="3">
    <citation type="journal article" date="2019" name="Nat. Med.">
        <title>A library of human gut bacterial isolates paired with longitudinal multiomics data enables mechanistic microbiome research.</title>
        <authorList>
            <person name="Poyet M."/>
            <person name="Groussin M."/>
            <person name="Gibbons S.M."/>
            <person name="Avila-Pacheco J."/>
            <person name="Jiang X."/>
            <person name="Kearney S.M."/>
            <person name="Perrotta A.R."/>
            <person name="Berdy B."/>
            <person name="Zhao S."/>
            <person name="Lieberman T.D."/>
            <person name="Swanson P.K."/>
            <person name="Smith M."/>
            <person name="Roesemann S."/>
            <person name="Alexander J.E."/>
            <person name="Rich S.A."/>
            <person name="Livny J."/>
            <person name="Vlamakis H."/>
            <person name="Clish C."/>
            <person name="Bullock K."/>
            <person name="Deik A."/>
            <person name="Scott J."/>
            <person name="Pierce K.A."/>
            <person name="Xavier R.J."/>
            <person name="Alm E.J."/>
        </authorList>
    </citation>
    <scope>NUCLEOTIDE SEQUENCE [LARGE SCALE GENOMIC DNA]</scope>
    <source>
        <strain evidence="9 24">BIOML-A10</strain>
        <strain evidence="7 21">BIOML-A11</strain>
        <strain evidence="11 19">BIOML-A2</strain>
        <strain evidence="10 20">BIOML-A32</strain>
        <strain evidence="6 23">BIOML-A41</strain>
        <strain evidence="8 22">BIOML-A9</strain>
    </source>
</reference>
<dbReference type="EMBL" id="JAJCNI010000014">
    <property type="protein sequence ID" value="MCB6518710.1"/>
    <property type="molecule type" value="Genomic_DNA"/>
</dbReference>
<dbReference type="AlphaFoldDB" id="A0A174WZ43"/>
<dbReference type="Proteomes" id="UP000284660">
    <property type="component" value="Unassembled WGS sequence"/>
</dbReference>
<evidence type="ECO:0000313" key="12">
    <source>
        <dbReference type="EMBL" id="QJE28599.1"/>
    </source>
</evidence>
<evidence type="ECO:0000313" key="7">
    <source>
        <dbReference type="EMBL" id="MRY85465.1"/>
    </source>
</evidence>
<dbReference type="Proteomes" id="UP000450599">
    <property type="component" value="Unassembled WGS sequence"/>
</dbReference>
<dbReference type="Proteomes" id="UP001210126">
    <property type="component" value="Unassembled WGS sequence"/>
</dbReference>
<dbReference type="EMBL" id="CP051672">
    <property type="protein sequence ID" value="QJE28599.1"/>
    <property type="molecule type" value="Genomic_DNA"/>
</dbReference>
<accession>A0A174WZ43</accession>
<evidence type="ECO:0000313" key="4">
    <source>
        <dbReference type="EMBL" id="MDB9006069.1"/>
    </source>
</evidence>
<dbReference type="Proteomes" id="UP000095332">
    <property type="component" value="Unassembled WGS sequence"/>
</dbReference>
<evidence type="ECO:0000313" key="20">
    <source>
        <dbReference type="Proteomes" id="UP000441358"/>
    </source>
</evidence>
<evidence type="ECO:0000313" key="18">
    <source>
        <dbReference type="Proteomes" id="UP000315827"/>
    </source>
</evidence>
<evidence type="ECO:0000313" key="13">
    <source>
        <dbReference type="EMBL" id="RHD71583.1"/>
    </source>
</evidence>
<dbReference type="Proteomes" id="UP000315827">
    <property type="component" value="Unassembled WGS sequence"/>
</dbReference>
<sequence length="73" mass="8319">MKNVLFGLAVGVVVGYVLRRMEDQGQFECLENELHGLTDKAKKKVKDVVDTGKNQVEYVKDRVEHMVEKPKSN</sequence>
<dbReference type="Proteomes" id="UP001211522">
    <property type="component" value="Unassembled WGS sequence"/>
</dbReference>
<dbReference type="EMBL" id="JAQMPX010000018">
    <property type="protein sequence ID" value="MDB9137374.1"/>
    <property type="molecule type" value="Genomic_DNA"/>
</dbReference>
<reference evidence="13 17" key="2">
    <citation type="submission" date="2018-08" db="EMBL/GenBank/DDBJ databases">
        <title>A genome reference for cultivated species of the human gut microbiota.</title>
        <authorList>
            <person name="Zou Y."/>
            <person name="Xue W."/>
            <person name="Luo G."/>
        </authorList>
    </citation>
    <scope>NUCLEOTIDE SEQUENCE [LARGE SCALE GENOMIC DNA]</scope>
    <source>
        <strain evidence="13 17">AM30-4</strain>
    </source>
</reference>
<dbReference type="EMBL" id="CYXP01000012">
    <property type="protein sequence ID" value="CUN32348.1"/>
    <property type="molecule type" value="Genomic_DNA"/>
</dbReference>
<evidence type="ECO:0000313" key="9">
    <source>
        <dbReference type="EMBL" id="MRZ07578.1"/>
    </source>
</evidence>
<dbReference type="Proteomes" id="UP000095591">
    <property type="component" value="Unassembled WGS sequence"/>
</dbReference>
<evidence type="ECO:0000313" key="23">
    <source>
        <dbReference type="Proteomes" id="UP000463337"/>
    </source>
</evidence>
<dbReference type="Proteomes" id="UP001198806">
    <property type="component" value="Unassembled WGS sequence"/>
</dbReference>
<evidence type="ECO:0000313" key="16">
    <source>
        <dbReference type="Proteomes" id="UP000095591"/>
    </source>
</evidence>
<reference evidence="15 16" key="1">
    <citation type="submission" date="2015-09" db="EMBL/GenBank/DDBJ databases">
        <authorList>
            <consortium name="Pathogen Informatics"/>
        </authorList>
    </citation>
    <scope>NUCLEOTIDE SEQUENCE [LARGE SCALE GENOMIC DNA]</scope>
    <source>
        <strain evidence="1 16">2789STDY5608872</strain>
        <strain evidence="2 15">2789STDY5834948</strain>
    </source>
</reference>
<dbReference type="Proteomes" id="UP000501982">
    <property type="component" value="Chromosome"/>
</dbReference>
<dbReference type="Proteomes" id="UP000432516">
    <property type="component" value="Unassembled WGS sequence"/>
</dbReference>
<gene>
    <name evidence="13" type="ORF">DW782_19125</name>
    <name evidence="1" type="ORF">ERS852429_03993</name>
    <name evidence="2" type="ORF">ERS852560_03575</name>
    <name evidence="14" type="ORF">FSA05_17165</name>
    <name evidence="9" type="ORF">GKD54_15465</name>
    <name evidence="7" type="ORF">GKD58_14570</name>
    <name evidence="6" type="ORF">GKD59_13540</name>
    <name evidence="10" type="ORF">GKD66_15145</name>
    <name evidence="8" type="ORF">GKD67_18530</name>
    <name evidence="11" type="ORF">GKD68_16490</name>
    <name evidence="12" type="ORF">HHO38_09755</name>
    <name evidence="3" type="ORF">LI194_12985</name>
    <name evidence="4" type="ORF">PN599_13790</name>
    <name evidence="5" type="ORF">PN612_02485</name>
</gene>
<dbReference type="Proteomes" id="UP000471216">
    <property type="component" value="Unassembled WGS sequence"/>
</dbReference>
<dbReference type="EMBL" id="WKMC01000012">
    <property type="protein sequence ID" value="MRZ51536.1"/>
    <property type="molecule type" value="Genomic_DNA"/>
</dbReference>
<dbReference type="EMBL" id="VOHW01000012">
    <property type="protein sequence ID" value="TWV59824.1"/>
    <property type="molecule type" value="Genomic_DNA"/>
</dbReference>
<reference evidence="14 18" key="4">
    <citation type="submission" date="2019-07" db="EMBL/GenBank/DDBJ databases">
        <title>Genome sequencing of Parabacteroides distasonis iSURF_7.</title>
        <authorList>
            <person name="Degefu H.N."/>
            <person name="Ruoff K.L."/>
            <person name="Price C.E."/>
            <person name="Valls R.A."/>
            <person name="O'Toole G.A."/>
        </authorList>
    </citation>
    <scope>NUCLEOTIDE SEQUENCE [LARGE SCALE GENOMIC DNA]</scope>
    <source>
        <strain evidence="14 18">CFPLTA003_1B</strain>
    </source>
</reference>
<evidence type="ECO:0000313" key="14">
    <source>
        <dbReference type="EMBL" id="TWV59824.1"/>
    </source>
</evidence>
<dbReference type="EMBL" id="QSJN01000016">
    <property type="protein sequence ID" value="RHD71583.1"/>
    <property type="molecule type" value="Genomic_DNA"/>
</dbReference>
<evidence type="ECO:0000313" key="15">
    <source>
        <dbReference type="Proteomes" id="UP000095332"/>
    </source>
</evidence>
<dbReference type="Proteomes" id="UP000441358">
    <property type="component" value="Unassembled WGS sequence"/>
</dbReference>
<dbReference type="EMBL" id="WKMY01000017">
    <property type="protein sequence ID" value="MRY95190.1"/>
    <property type="molecule type" value="Genomic_DNA"/>
</dbReference>
<evidence type="ECO:0000313" key="25">
    <source>
        <dbReference type="Proteomes" id="UP000501982"/>
    </source>
</evidence>
<dbReference type="EMBL" id="WKLT01000012">
    <property type="protein sequence ID" value="MRY58907.1"/>
    <property type="molecule type" value="Genomic_DNA"/>
</dbReference>
<evidence type="ECO:0008006" key="26">
    <source>
        <dbReference type="Google" id="ProtNLM"/>
    </source>
</evidence>
<evidence type="ECO:0000313" key="22">
    <source>
        <dbReference type="Proteomes" id="UP000461276"/>
    </source>
</evidence>
<dbReference type="EMBL" id="WKNE01000015">
    <property type="protein sequence ID" value="MRZ56307.1"/>
    <property type="molecule type" value="Genomic_DNA"/>
</dbReference>
<evidence type="ECO:0000313" key="24">
    <source>
        <dbReference type="Proteomes" id="UP000471216"/>
    </source>
</evidence>
<evidence type="ECO:0000313" key="1">
    <source>
        <dbReference type="EMBL" id="CUN32348.1"/>
    </source>
</evidence>
<dbReference type="GeneID" id="93524259"/>
<organism evidence="2 15">
    <name type="scientific">Parabacteroides distasonis</name>
    <dbReference type="NCBI Taxonomy" id="823"/>
    <lineage>
        <taxon>Bacteria</taxon>
        <taxon>Pseudomonadati</taxon>
        <taxon>Bacteroidota</taxon>
        <taxon>Bacteroidia</taxon>
        <taxon>Bacteroidales</taxon>
        <taxon>Tannerellaceae</taxon>
        <taxon>Parabacteroides</taxon>
    </lineage>
</organism>
<dbReference type="EMBL" id="WKMW01000015">
    <property type="protein sequence ID" value="MRY85465.1"/>
    <property type="molecule type" value="Genomic_DNA"/>
</dbReference>
<reference evidence="3" key="6">
    <citation type="submission" date="2021-10" db="EMBL/GenBank/DDBJ databases">
        <title>Collection of gut derived symbiotic bacterial strains cultured from healthy donors.</title>
        <authorList>
            <person name="Lin H."/>
            <person name="Littmann E."/>
            <person name="Kohout C."/>
            <person name="Pamer E.G."/>
        </authorList>
    </citation>
    <scope>NUCLEOTIDE SEQUENCE</scope>
    <source>
        <strain evidence="3">DFI.2.94</strain>
    </source>
</reference>
<evidence type="ECO:0000313" key="8">
    <source>
        <dbReference type="EMBL" id="MRY95190.1"/>
    </source>
</evidence>
<evidence type="ECO:0000313" key="10">
    <source>
        <dbReference type="EMBL" id="MRZ51536.1"/>
    </source>
</evidence>
<dbReference type="RefSeq" id="WP_005855327.1">
    <property type="nucleotide sequence ID" value="NZ_AP019729.1"/>
</dbReference>
<evidence type="ECO:0000313" key="3">
    <source>
        <dbReference type="EMBL" id="MCB6518710.1"/>
    </source>
</evidence>
<reference evidence="4" key="7">
    <citation type="submission" date="2023-01" db="EMBL/GenBank/DDBJ databases">
        <title>Human gut microbiome strain richness.</title>
        <authorList>
            <person name="Chen-Liaw A."/>
        </authorList>
    </citation>
    <scope>NUCLEOTIDE SEQUENCE</scope>
    <source>
        <strain evidence="5">D35st1_E5_D35t1_190705</strain>
        <strain evidence="4">RTP21484st1_E5_RTP21484_190118</strain>
    </source>
</reference>
<evidence type="ECO:0000313" key="11">
    <source>
        <dbReference type="EMBL" id="MRZ56307.1"/>
    </source>
</evidence>
<evidence type="ECO:0000313" key="5">
    <source>
        <dbReference type="EMBL" id="MDB9137374.1"/>
    </source>
</evidence>
<evidence type="ECO:0000313" key="21">
    <source>
        <dbReference type="Proteomes" id="UP000450599"/>
    </source>
</evidence>
<evidence type="ECO:0000313" key="2">
    <source>
        <dbReference type="EMBL" id="CUQ50831.1"/>
    </source>
</evidence>
<dbReference type="EMBL" id="WKMX01000015">
    <property type="protein sequence ID" value="MRZ07578.1"/>
    <property type="molecule type" value="Genomic_DNA"/>
</dbReference>
<dbReference type="Proteomes" id="UP000461276">
    <property type="component" value="Unassembled WGS sequence"/>
</dbReference>
<dbReference type="EMBL" id="CZBM01000017">
    <property type="protein sequence ID" value="CUQ50831.1"/>
    <property type="molecule type" value="Genomic_DNA"/>
</dbReference>
<dbReference type="Proteomes" id="UP000463337">
    <property type="component" value="Unassembled WGS sequence"/>
</dbReference>
<reference evidence="12 25" key="5">
    <citation type="submission" date="2020-04" db="EMBL/GenBank/DDBJ databases">
        <title>Complete Genomes and Methylome analysis of CBBP consortium that reverse antibiotic-induced susceptibility to vancomycin-resistant Enterococcus faecium infection.</title>
        <authorList>
            <person name="Fomenkov A."/>
            <person name="Zhang Z."/>
            <person name="Pamer E."/>
            <person name="Roberts R.J."/>
        </authorList>
    </citation>
    <scope>NUCLEOTIDE SEQUENCE [LARGE SCALE GENOMIC DNA]</scope>
    <source>
        <strain evidence="25">CBBP</strain>
        <strain evidence="12">CBBP-1</strain>
    </source>
</reference>
<dbReference type="EMBL" id="JAQMPJ010000013">
    <property type="protein sequence ID" value="MDB9006069.1"/>
    <property type="molecule type" value="Genomic_DNA"/>
</dbReference>
<evidence type="ECO:0000313" key="6">
    <source>
        <dbReference type="EMBL" id="MRY58907.1"/>
    </source>
</evidence>